<keyword evidence="4" id="KW-1185">Reference proteome</keyword>
<feature type="signal peptide" evidence="2">
    <location>
        <begin position="1"/>
        <end position="20"/>
    </location>
</feature>
<feature type="region of interest" description="Disordered" evidence="1">
    <location>
        <begin position="43"/>
        <end position="67"/>
    </location>
</feature>
<feature type="chain" id="PRO_5026859518" evidence="2">
    <location>
        <begin position="21"/>
        <end position="67"/>
    </location>
</feature>
<dbReference type="OrthoDB" id="680953at2"/>
<sequence length="67" mass="7001">MKKLIIGAVTVLFITGTVLAQEKAKEKSCSKGNKACCKQPVKTAGLRTAKPAKPAQPAQPAKPAARK</sequence>
<dbReference type="AlphaFoldDB" id="A0A6N8JDU3"/>
<evidence type="ECO:0000256" key="2">
    <source>
        <dbReference type="SAM" id="SignalP"/>
    </source>
</evidence>
<name>A0A6N8JDU3_9BACT</name>
<organism evidence="3 4">
    <name type="scientific">Chitinophaga oryziterrae</name>
    <dbReference type="NCBI Taxonomy" id="1031224"/>
    <lineage>
        <taxon>Bacteria</taxon>
        <taxon>Pseudomonadati</taxon>
        <taxon>Bacteroidota</taxon>
        <taxon>Chitinophagia</taxon>
        <taxon>Chitinophagales</taxon>
        <taxon>Chitinophagaceae</taxon>
        <taxon>Chitinophaga</taxon>
    </lineage>
</organism>
<dbReference type="EMBL" id="WRXO01000005">
    <property type="protein sequence ID" value="MVT42516.1"/>
    <property type="molecule type" value="Genomic_DNA"/>
</dbReference>
<evidence type="ECO:0000313" key="4">
    <source>
        <dbReference type="Proteomes" id="UP000468388"/>
    </source>
</evidence>
<feature type="compositionally biased region" description="Low complexity" evidence="1">
    <location>
        <begin position="49"/>
        <end position="67"/>
    </location>
</feature>
<dbReference type="RefSeq" id="WP_157301145.1">
    <property type="nucleotide sequence ID" value="NZ_BAAAZB010000002.1"/>
</dbReference>
<evidence type="ECO:0000256" key="1">
    <source>
        <dbReference type="SAM" id="MobiDB-lite"/>
    </source>
</evidence>
<accession>A0A6N8JDU3</accession>
<reference evidence="3 4" key="1">
    <citation type="submission" date="2019-12" db="EMBL/GenBank/DDBJ databases">
        <title>The draft genomic sequence of strain Chitinophaga oryziterrae JCM 16595.</title>
        <authorList>
            <person name="Zhang X."/>
        </authorList>
    </citation>
    <scope>NUCLEOTIDE SEQUENCE [LARGE SCALE GENOMIC DNA]</scope>
    <source>
        <strain evidence="3 4">JCM 16595</strain>
    </source>
</reference>
<protein>
    <submittedName>
        <fullName evidence="3">Uncharacterized protein</fullName>
    </submittedName>
</protein>
<dbReference type="Proteomes" id="UP000468388">
    <property type="component" value="Unassembled WGS sequence"/>
</dbReference>
<keyword evidence="2" id="KW-0732">Signal</keyword>
<gene>
    <name evidence="3" type="ORF">GO495_18120</name>
</gene>
<proteinExistence type="predicted"/>
<evidence type="ECO:0000313" key="3">
    <source>
        <dbReference type="EMBL" id="MVT42516.1"/>
    </source>
</evidence>
<comment type="caution">
    <text evidence="3">The sequence shown here is derived from an EMBL/GenBank/DDBJ whole genome shotgun (WGS) entry which is preliminary data.</text>
</comment>